<gene>
    <name evidence="1" type="ORF">HMPREF1866_01283</name>
</gene>
<dbReference type="AlphaFoldDB" id="A0A133ZQS5"/>
<dbReference type="STRING" id="467210.HMPREF1866_01283"/>
<name>A0A133ZQS5_9FIRM</name>
<dbReference type="EMBL" id="LSDA01000075">
    <property type="protein sequence ID" value="KXB57775.1"/>
    <property type="molecule type" value="Genomic_DNA"/>
</dbReference>
<sequence>MYLSVFCVQDIIVSNKLKTILKDSLLRFLWSKIIRKLLFFPALKIFNKFLL</sequence>
<protein>
    <submittedName>
        <fullName evidence="1">Uncharacterized protein</fullName>
    </submittedName>
</protein>
<keyword evidence="2" id="KW-1185">Reference proteome</keyword>
<accession>A0A133ZQS5</accession>
<organism evidence="1 2">
    <name type="scientific">Lachnoanaerobaculum saburreum</name>
    <dbReference type="NCBI Taxonomy" id="467210"/>
    <lineage>
        <taxon>Bacteria</taxon>
        <taxon>Bacillati</taxon>
        <taxon>Bacillota</taxon>
        <taxon>Clostridia</taxon>
        <taxon>Lachnospirales</taxon>
        <taxon>Lachnospiraceae</taxon>
        <taxon>Lachnoanaerobaculum</taxon>
    </lineage>
</organism>
<dbReference type="Proteomes" id="UP000070394">
    <property type="component" value="Unassembled WGS sequence"/>
</dbReference>
<comment type="caution">
    <text evidence="1">The sequence shown here is derived from an EMBL/GenBank/DDBJ whole genome shotgun (WGS) entry which is preliminary data.</text>
</comment>
<evidence type="ECO:0000313" key="1">
    <source>
        <dbReference type="EMBL" id="KXB57775.1"/>
    </source>
</evidence>
<dbReference type="PATRIC" id="fig|467210.3.peg.1274"/>
<proteinExistence type="predicted"/>
<evidence type="ECO:0000313" key="2">
    <source>
        <dbReference type="Proteomes" id="UP000070394"/>
    </source>
</evidence>
<reference evidence="2" key="1">
    <citation type="submission" date="2016-01" db="EMBL/GenBank/DDBJ databases">
        <authorList>
            <person name="Mitreva M."/>
            <person name="Pepin K.H."/>
            <person name="Mihindukulasuriya K.A."/>
            <person name="Fulton R."/>
            <person name="Fronick C."/>
            <person name="O'Laughlin M."/>
            <person name="Miner T."/>
            <person name="Herter B."/>
            <person name="Rosa B.A."/>
            <person name="Cordes M."/>
            <person name="Tomlinson C."/>
            <person name="Wollam A."/>
            <person name="Palsikar V.B."/>
            <person name="Mardis E.R."/>
            <person name="Wilson R.K."/>
        </authorList>
    </citation>
    <scope>NUCLEOTIDE SEQUENCE [LARGE SCALE GENOMIC DNA]</scope>
    <source>
        <strain evidence="2">DNF00896</strain>
    </source>
</reference>